<gene>
    <name evidence="1" type="ORF">CRENBAI_013573</name>
</gene>
<keyword evidence="2" id="KW-1185">Reference proteome</keyword>
<sequence length="144" mass="16376">ILPSRGSHGVTCPCLSLNRVLRRVETQNHDAFSDSWSLLTTPKPILSRRTVGLYSEKHSPARPPSIVRLKSQQRFFPRKKGQFFSNWRSQPLAEVFYASDRLLPLCSLRGETQGGCGQVERLCDWLVTMLRSTVITRRAEFAGM</sequence>
<dbReference type="EMBL" id="JAHHUM010001732">
    <property type="protein sequence ID" value="KAK5609928.1"/>
    <property type="molecule type" value="Genomic_DNA"/>
</dbReference>
<organism evidence="1 2">
    <name type="scientific">Crenichthys baileyi</name>
    <name type="common">White River springfish</name>
    <dbReference type="NCBI Taxonomy" id="28760"/>
    <lineage>
        <taxon>Eukaryota</taxon>
        <taxon>Metazoa</taxon>
        <taxon>Chordata</taxon>
        <taxon>Craniata</taxon>
        <taxon>Vertebrata</taxon>
        <taxon>Euteleostomi</taxon>
        <taxon>Actinopterygii</taxon>
        <taxon>Neopterygii</taxon>
        <taxon>Teleostei</taxon>
        <taxon>Neoteleostei</taxon>
        <taxon>Acanthomorphata</taxon>
        <taxon>Ovalentaria</taxon>
        <taxon>Atherinomorphae</taxon>
        <taxon>Cyprinodontiformes</taxon>
        <taxon>Goodeidae</taxon>
        <taxon>Crenichthys</taxon>
    </lineage>
</organism>
<comment type="caution">
    <text evidence="1">The sequence shown here is derived from an EMBL/GenBank/DDBJ whole genome shotgun (WGS) entry which is preliminary data.</text>
</comment>
<reference evidence="1 2" key="1">
    <citation type="submission" date="2021-06" db="EMBL/GenBank/DDBJ databases">
        <authorList>
            <person name="Palmer J.M."/>
        </authorList>
    </citation>
    <scope>NUCLEOTIDE SEQUENCE [LARGE SCALE GENOMIC DNA]</scope>
    <source>
        <strain evidence="1 2">MEX-2019</strain>
        <tissue evidence="1">Muscle</tissue>
    </source>
</reference>
<dbReference type="AlphaFoldDB" id="A0AAV9RLT4"/>
<protein>
    <submittedName>
        <fullName evidence="1">Uncharacterized protein</fullName>
    </submittedName>
</protein>
<feature type="non-terminal residue" evidence="1">
    <location>
        <position position="1"/>
    </location>
</feature>
<proteinExistence type="predicted"/>
<accession>A0AAV9RLT4</accession>
<evidence type="ECO:0000313" key="2">
    <source>
        <dbReference type="Proteomes" id="UP001311232"/>
    </source>
</evidence>
<evidence type="ECO:0000313" key="1">
    <source>
        <dbReference type="EMBL" id="KAK5609928.1"/>
    </source>
</evidence>
<name>A0AAV9RLT4_9TELE</name>
<dbReference type="Proteomes" id="UP001311232">
    <property type="component" value="Unassembled WGS sequence"/>
</dbReference>